<dbReference type="GO" id="GO:0004553">
    <property type="term" value="F:hydrolase activity, hydrolyzing O-glycosyl compounds"/>
    <property type="evidence" value="ECO:0007669"/>
    <property type="project" value="InterPro"/>
</dbReference>
<protein>
    <submittedName>
        <fullName evidence="4">3D domain protein</fullName>
    </submittedName>
</protein>
<dbReference type="eggNOG" id="COG1388">
    <property type="taxonomic scope" value="Bacteria"/>
</dbReference>
<dbReference type="Pfam" id="PF01476">
    <property type="entry name" value="LysM"/>
    <property type="match status" value="1"/>
</dbReference>
<evidence type="ECO:0000259" key="3">
    <source>
        <dbReference type="PROSITE" id="PS51782"/>
    </source>
</evidence>
<evidence type="ECO:0000313" key="4">
    <source>
        <dbReference type="EMBL" id="EEW36930.1"/>
    </source>
</evidence>
<dbReference type="SUPFAM" id="SSF50685">
    <property type="entry name" value="Barwin-like endoglucanases"/>
    <property type="match status" value="1"/>
</dbReference>
<name>C8NGV3_9LACT</name>
<gene>
    <name evidence="4" type="ORF">HMPREF0444_1148</name>
</gene>
<dbReference type="InterPro" id="IPR059180">
    <property type="entry name" value="3D_YorM"/>
</dbReference>
<dbReference type="GO" id="GO:0019867">
    <property type="term" value="C:outer membrane"/>
    <property type="evidence" value="ECO:0007669"/>
    <property type="project" value="InterPro"/>
</dbReference>
<dbReference type="InterPro" id="IPR010611">
    <property type="entry name" value="3D_dom"/>
</dbReference>
<keyword evidence="5" id="KW-1185">Reference proteome</keyword>
<dbReference type="InterPro" id="IPR036779">
    <property type="entry name" value="LysM_dom_sf"/>
</dbReference>
<dbReference type="CDD" id="cd00118">
    <property type="entry name" value="LysM"/>
    <property type="match status" value="1"/>
</dbReference>
<dbReference type="InterPro" id="IPR051933">
    <property type="entry name" value="Resuscitation_pf_RpfB"/>
</dbReference>
<feature type="compositionally biased region" description="Low complexity" evidence="2">
    <location>
        <begin position="151"/>
        <end position="177"/>
    </location>
</feature>
<comment type="caution">
    <text evidence="4">The sequence shown here is derived from an EMBL/GenBank/DDBJ whole genome shotgun (WGS) entry which is preliminary data.</text>
</comment>
<dbReference type="AlphaFoldDB" id="C8NGV3"/>
<organism evidence="4 5">
    <name type="scientific">Granulicatella adiacens ATCC 49175</name>
    <dbReference type="NCBI Taxonomy" id="638301"/>
    <lineage>
        <taxon>Bacteria</taxon>
        <taxon>Bacillati</taxon>
        <taxon>Bacillota</taxon>
        <taxon>Bacilli</taxon>
        <taxon>Lactobacillales</taxon>
        <taxon>Carnobacteriaceae</taxon>
        <taxon>Granulicatella</taxon>
    </lineage>
</organism>
<dbReference type="PROSITE" id="PS51782">
    <property type="entry name" value="LYSM"/>
    <property type="match status" value="1"/>
</dbReference>
<feature type="domain" description="LysM" evidence="3">
    <location>
        <begin position="73"/>
        <end position="117"/>
    </location>
</feature>
<dbReference type="EMBL" id="ACKZ01000020">
    <property type="protein sequence ID" value="EEW36930.1"/>
    <property type="molecule type" value="Genomic_DNA"/>
</dbReference>
<dbReference type="Gene3D" id="2.40.40.10">
    <property type="entry name" value="RlpA-like domain"/>
    <property type="match status" value="1"/>
</dbReference>
<proteinExistence type="predicted"/>
<dbReference type="Proteomes" id="UP000005926">
    <property type="component" value="Unassembled WGS sequence"/>
</dbReference>
<dbReference type="SUPFAM" id="SSF54106">
    <property type="entry name" value="LysM domain"/>
    <property type="match status" value="1"/>
</dbReference>
<reference evidence="4 5" key="1">
    <citation type="submission" date="2009-08" db="EMBL/GenBank/DDBJ databases">
        <authorList>
            <person name="Muzny D."/>
            <person name="Qin X."/>
            <person name="Deng J."/>
            <person name="Jiang H."/>
            <person name="Liu Y."/>
            <person name="Qu J."/>
            <person name="Song X.-Z."/>
            <person name="Zhang L."/>
            <person name="Thornton R."/>
            <person name="Coyle M."/>
            <person name="Francisco L."/>
            <person name="Jackson L."/>
            <person name="Javaid M."/>
            <person name="Korchina V."/>
            <person name="Kovar C."/>
            <person name="Mata R."/>
            <person name="Mathew T."/>
            <person name="Ngo R."/>
            <person name="Nguyen L."/>
            <person name="Nguyen N."/>
            <person name="Okwuonu G."/>
            <person name="Ongeri F."/>
            <person name="Pham C."/>
            <person name="Simmons D."/>
            <person name="Wilczek-Boney K."/>
            <person name="Hale W."/>
            <person name="Jakkamsetti A."/>
            <person name="Pham P."/>
            <person name="Ruth R."/>
            <person name="San Lucas F."/>
            <person name="Warren J."/>
            <person name="Zhang J."/>
            <person name="Zhao Z."/>
            <person name="Zhou C."/>
            <person name="Zhu D."/>
            <person name="Lee S."/>
            <person name="Bess C."/>
            <person name="Blankenburg K."/>
            <person name="Forbes L."/>
            <person name="Fu Q."/>
            <person name="Gubbala S."/>
            <person name="Hirani K."/>
            <person name="Jayaseelan J.C."/>
            <person name="Lara F."/>
            <person name="Munidasa M."/>
            <person name="Palculict T."/>
            <person name="Patil S."/>
            <person name="Pu L.-L."/>
            <person name="Saada N."/>
            <person name="Tang L."/>
            <person name="Weissenberger G."/>
            <person name="Zhu Y."/>
            <person name="Hemphill L."/>
            <person name="Shang Y."/>
            <person name="Youmans B."/>
            <person name="Ayvaz T."/>
            <person name="Ross M."/>
            <person name="Santibanez J."/>
            <person name="Aqrawi P."/>
            <person name="Gross S."/>
            <person name="Joshi V."/>
            <person name="Fowler G."/>
            <person name="Nazareth L."/>
            <person name="Reid J."/>
            <person name="Worley K."/>
            <person name="Petrosino J."/>
            <person name="Highlander S."/>
            <person name="Gibbs R."/>
        </authorList>
    </citation>
    <scope>NUCLEOTIDE SEQUENCE [LARGE SCALE GENOMIC DNA]</scope>
    <source>
        <strain evidence="4 5">ATCC 49175</strain>
    </source>
</reference>
<evidence type="ECO:0000256" key="2">
    <source>
        <dbReference type="SAM" id="MobiDB-lite"/>
    </source>
</evidence>
<dbReference type="HOGENOM" id="CLU_053284_0_0_9"/>
<evidence type="ECO:0000313" key="5">
    <source>
        <dbReference type="Proteomes" id="UP000005926"/>
    </source>
</evidence>
<feature type="region of interest" description="Disordered" evidence="2">
    <location>
        <begin position="126"/>
        <end position="177"/>
    </location>
</feature>
<dbReference type="SMART" id="SM00257">
    <property type="entry name" value="LysM"/>
    <property type="match status" value="1"/>
</dbReference>
<keyword evidence="1" id="KW-0732">Signal</keyword>
<dbReference type="InterPro" id="IPR018392">
    <property type="entry name" value="LysM"/>
</dbReference>
<dbReference type="CDD" id="cd14667">
    <property type="entry name" value="3D_containing_proteins"/>
    <property type="match status" value="1"/>
</dbReference>
<dbReference type="GO" id="GO:0009254">
    <property type="term" value="P:peptidoglycan turnover"/>
    <property type="evidence" value="ECO:0007669"/>
    <property type="project" value="InterPro"/>
</dbReference>
<dbReference type="STRING" id="638301.HMPREF0444_1148"/>
<dbReference type="PANTHER" id="PTHR39160:SF4">
    <property type="entry name" value="RESUSCITATION-PROMOTING FACTOR RPFB"/>
    <property type="match status" value="1"/>
</dbReference>
<sequence>MRTRFLNSIKESKVGKENMKPIKKQLMMVTASIALFGYAGFTANSASANEVEWTARTVEQVKQDVKKDDKGVQEYTIKWGDTLSVISEATGASLDSLVQVNEIQNANLIYPGTVLRFSADQKEVTVNNGSQEHSYRVQDNKEVKEVEKSEATTSASNETAQATQATETTQAAQTTQAASSSQKGYYLTVEATAYSYNEAGLSSYTADGTNLVNEPNVIAVDPSVIPLGSYVEIPGYGIFRAADTGGAIYGNRIDVHLVNLNDVYNFGRRTITIRVLQ</sequence>
<dbReference type="InterPro" id="IPR036908">
    <property type="entry name" value="RlpA-like_sf"/>
</dbReference>
<dbReference type="Pfam" id="PF06725">
    <property type="entry name" value="3D"/>
    <property type="match status" value="1"/>
</dbReference>
<evidence type="ECO:0000256" key="1">
    <source>
        <dbReference type="ARBA" id="ARBA00022729"/>
    </source>
</evidence>
<feature type="compositionally biased region" description="Basic and acidic residues" evidence="2">
    <location>
        <begin position="133"/>
        <end position="150"/>
    </location>
</feature>
<dbReference type="eggNOG" id="COG3584">
    <property type="taxonomic scope" value="Bacteria"/>
</dbReference>
<dbReference type="PANTHER" id="PTHR39160">
    <property type="entry name" value="CELL WALL-BINDING PROTEIN YOCH"/>
    <property type="match status" value="1"/>
</dbReference>
<accession>C8NGV3</accession>
<dbReference type="Gene3D" id="3.10.350.10">
    <property type="entry name" value="LysM domain"/>
    <property type="match status" value="1"/>
</dbReference>